<keyword evidence="2" id="KW-1185">Reference proteome</keyword>
<accession>A0A2I0X936</accession>
<dbReference type="SUPFAM" id="SSF56219">
    <property type="entry name" value="DNase I-like"/>
    <property type="match status" value="1"/>
</dbReference>
<dbReference type="Proteomes" id="UP000233837">
    <property type="component" value="Unassembled WGS sequence"/>
</dbReference>
<proteinExistence type="predicted"/>
<organism evidence="1 2">
    <name type="scientific">Dendrobium catenatum</name>
    <dbReference type="NCBI Taxonomy" id="906689"/>
    <lineage>
        <taxon>Eukaryota</taxon>
        <taxon>Viridiplantae</taxon>
        <taxon>Streptophyta</taxon>
        <taxon>Embryophyta</taxon>
        <taxon>Tracheophyta</taxon>
        <taxon>Spermatophyta</taxon>
        <taxon>Magnoliopsida</taxon>
        <taxon>Liliopsida</taxon>
        <taxon>Asparagales</taxon>
        <taxon>Orchidaceae</taxon>
        <taxon>Epidendroideae</taxon>
        <taxon>Malaxideae</taxon>
        <taxon>Dendrobiinae</taxon>
        <taxon>Dendrobium</taxon>
    </lineage>
</organism>
<gene>
    <name evidence="1" type="ORF">MA16_Dca002919</name>
</gene>
<sequence>MISTCDLHDIGLFGNAYTWSRGNLWQRLDRLLFNSYWIDKFHMTHVEHLTRTAYDHAPLLLTINAKQNYIPNAFKFQNMWLSHHDFFNVFERNWQAPMFPNGNISGIAKLWNKLSRLKQVLRWWNKHIFKNLFANIKNADNEVMELEKAYQLSPDSSNLADLNVVKINLFALHEQKEIYWYQKATTKFTVDGDRNTKFFHALANKKKITNHILKISSDDGRVLEEEDFILNSGVELFKNIFNSGFVPSAIYNPHIVHYCISETKNFQLILAPSED</sequence>
<name>A0A2I0X936_9ASPA</name>
<dbReference type="Gene3D" id="3.60.10.10">
    <property type="entry name" value="Endonuclease/exonuclease/phosphatase"/>
    <property type="match status" value="1"/>
</dbReference>
<reference evidence="1 2" key="1">
    <citation type="journal article" date="2016" name="Sci. Rep.">
        <title>The Dendrobium catenatum Lindl. genome sequence provides insights into polysaccharide synthase, floral development and adaptive evolution.</title>
        <authorList>
            <person name="Zhang G.Q."/>
            <person name="Xu Q."/>
            <person name="Bian C."/>
            <person name="Tsai W.C."/>
            <person name="Yeh C.M."/>
            <person name="Liu K.W."/>
            <person name="Yoshida K."/>
            <person name="Zhang L.S."/>
            <person name="Chang S.B."/>
            <person name="Chen F."/>
            <person name="Shi Y."/>
            <person name="Su Y.Y."/>
            <person name="Zhang Y.Q."/>
            <person name="Chen L.J."/>
            <person name="Yin Y."/>
            <person name="Lin M."/>
            <person name="Huang H."/>
            <person name="Deng H."/>
            <person name="Wang Z.W."/>
            <person name="Zhu S.L."/>
            <person name="Zhao X."/>
            <person name="Deng C."/>
            <person name="Niu S.C."/>
            <person name="Huang J."/>
            <person name="Wang M."/>
            <person name="Liu G.H."/>
            <person name="Yang H.J."/>
            <person name="Xiao X.J."/>
            <person name="Hsiao Y.Y."/>
            <person name="Wu W.L."/>
            <person name="Chen Y.Y."/>
            <person name="Mitsuda N."/>
            <person name="Ohme-Takagi M."/>
            <person name="Luo Y.B."/>
            <person name="Van de Peer Y."/>
            <person name="Liu Z.J."/>
        </authorList>
    </citation>
    <scope>NUCLEOTIDE SEQUENCE [LARGE SCALE GENOMIC DNA]</scope>
    <source>
        <tissue evidence="1">The whole plant</tissue>
    </source>
</reference>
<evidence type="ECO:0000313" key="2">
    <source>
        <dbReference type="Proteomes" id="UP000233837"/>
    </source>
</evidence>
<dbReference type="PANTHER" id="PTHR33710:SF71">
    <property type="entry name" value="ENDONUCLEASE_EXONUCLEASE_PHOSPHATASE DOMAIN-CONTAINING PROTEIN"/>
    <property type="match status" value="1"/>
</dbReference>
<dbReference type="AlphaFoldDB" id="A0A2I0X936"/>
<dbReference type="InterPro" id="IPR036691">
    <property type="entry name" value="Endo/exonu/phosph_ase_sf"/>
</dbReference>
<dbReference type="EMBL" id="KZ502052">
    <property type="protein sequence ID" value="PKU84406.1"/>
    <property type="molecule type" value="Genomic_DNA"/>
</dbReference>
<protein>
    <submittedName>
        <fullName evidence="1">Uncharacterized protein</fullName>
    </submittedName>
</protein>
<dbReference type="PANTHER" id="PTHR33710">
    <property type="entry name" value="BNAC02G09200D PROTEIN"/>
    <property type="match status" value="1"/>
</dbReference>
<reference evidence="1 2" key="2">
    <citation type="journal article" date="2017" name="Nature">
        <title>The Apostasia genome and the evolution of orchids.</title>
        <authorList>
            <person name="Zhang G.Q."/>
            <person name="Liu K.W."/>
            <person name="Li Z."/>
            <person name="Lohaus R."/>
            <person name="Hsiao Y.Y."/>
            <person name="Niu S.C."/>
            <person name="Wang J.Y."/>
            <person name="Lin Y.C."/>
            <person name="Xu Q."/>
            <person name="Chen L.J."/>
            <person name="Yoshida K."/>
            <person name="Fujiwara S."/>
            <person name="Wang Z.W."/>
            <person name="Zhang Y.Q."/>
            <person name="Mitsuda N."/>
            <person name="Wang M."/>
            <person name="Liu G.H."/>
            <person name="Pecoraro L."/>
            <person name="Huang H.X."/>
            <person name="Xiao X.J."/>
            <person name="Lin M."/>
            <person name="Wu X.Y."/>
            <person name="Wu W.L."/>
            <person name="Chen Y.Y."/>
            <person name="Chang S.B."/>
            <person name="Sakamoto S."/>
            <person name="Ohme-Takagi M."/>
            <person name="Yagi M."/>
            <person name="Zeng S.J."/>
            <person name="Shen C.Y."/>
            <person name="Yeh C.M."/>
            <person name="Luo Y.B."/>
            <person name="Tsai W.C."/>
            <person name="Van de Peer Y."/>
            <person name="Liu Z.J."/>
        </authorList>
    </citation>
    <scope>NUCLEOTIDE SEQUENCE [LARGE SCALE GENOMIC DNA]</scope>
    <source>
        <tissue evidence="1">The whole plant</tissue>
    </source>
</reference>
<evidence type="ECO:0000313" key="1">
    <source>
        <dbReference type="EMBL" id="PKU84406.1"/>
    </source>
</evidence>